<dbReference type="InterPro" id="IPR050491">
    <property type="entry name" value="AmpC-like"/>
</dbReference>
<keyword evidence="5" id="KW-1185">Reference proteome</keyword>
<comment type="caution">
    <text evidence="4">The sequence shown here is derived from an EMBL/GenBank/DDBJ whole genome shotgun (WGS) entry which is preliminary data.</text>
</comment>
<evidence type="ECO:0000259" key="3">
    <source>
        <dbReference type="Pfam" id="PF00144"/>
    </source>
</evidence>
<comment type="subcellular location">
    <subcellularLocation>
        <location evidence="1">Membrane</location>
    </subcellularLocation>
</comment>
<dbReference type="STRING" id="87626.PTD2_17320"/>
<dbReference type="Pfam" id="PF00144">
    <property type="entry name" value="Beta-lactamase"/>
    <property type="match status" value="1"/>
</dbReference>
<sequence length="356" mass="39843">MVMGILLFISACNSNGKKHETIKTGVQSTLAETLDTVLEANLNDDNAGLIISVWQNDVNLYTGMKGIAKPYLPITENTQFRLASVSKTFTAIAILKLYEQGFVDLEDSILDYLPELDQSWQDISLHHLLVHQSGIPDIFNDLETHQIIDNEITNDKIFHYFIENPMLEFNAGSNEDYSNTGYVLLAKIVNIVTGNTFASYMESEIFSPLGMNHSYILDEHAEITEQTAMNLATEHKIFGRESFSYGSAAQVSSMVDMQRFLSAFMTGKILQPETKALMMTTYSPPDESLFNGTGYGIFYFSDDGKTVYGHTGGHDGFRTIYAINREKNAFIVILGNGGDYMPDYSYMVELAAEFLE</sequence>
<dbReference type="Gene3D" id="3.40.710.10">
    <property type="entry name" value="DD-peptidase/beta-lactamase superfamily"/>
    <property type="match status" value="1"/>
</dbReference>
<dbReference type="InterPro" id="IPR001466">
    <property type="entry name" value="Beta-lactam-related"/>
</dbReference>
<dbReference type="PANTHER" id="PTHR46825:SF11">
    <property type="entry name" value="PENICILLIN-BINDING PROTEIN 4"/>
    <property type="match status" value="1"/>
</dbReference>
<protein>
    <submittedName>
        <fullName evidence="4">Hypothetical beta-lactamase (Penicillin-binding protein)</fullName>
    </submittedName>
</protein>
<dbReference type="PANTHER" id="PTHR46825">
    <property type="entry name" value="D-ALANYL-D-ALANINE-CARBOXYPEPTIDASE/ENDOPEPTIDASE AMPH"/>
    <property type="match status" value="1"/>
</dbReference>
<proteinExistence type="predicted"/>
<organism evidence="4 5">
    <name type="scientific">Pseudoalteromonas tunicata D2</name>
    <dbReference type="NCBI Taxonomy" id="87626"/>
    <lineage>
        <taxon>Bacteria</taxon>
        <taxon>Pseudomonadati</taxon>
        <taxon>Pseudomonadota</taxon>
        <taxon>Gammaproteobacteria</taxon>
        <taxon>Alteromonadales</taxon>
        <taxon>Pseudoalteromonadaceae</taxon>
        <taxon>Pseudoalteromonas</taxon>
    </lineage>
</organism>
<dbReference type="eggNOG" id="COG1680">
    <property type="taxonomic scope" value="Bacteria"/>
</dbReference>
<dbReference type="SUPFAM" id="SSF56601">
    <property type="entry name" value="beta-lactamase/transpeptidase-like"/>
    <property type="match status" value="1"/>
</dbReference>
<gene>
    <name evidence="4" type="ORF">PTD2_17320</name>
</gene>
<evidence type="ECO:0000313" key="4">
    <source>
        <dbReference type="EMBL" id="EAR27604.1"/>
    </source>
</evidence>
<dbReference type="Proteomes" id="UP000006201">
    <property type="component" value="Unassembled WGS sequence"/>
</dbReference>
<dbReference type="AlphaFoldDB" id="A4CB67"/>
<feature type="domain" description="Beta-lactamase-related" evidence="3">
    <location>
        <begin position="46"/>
        <end position="353"/>
    </location>
</feature>
<evidence type="ECO:0000256" key="2">
    <source>
        <dbReference type="ARBA" id="ARBA00023136"/>
    </source>
</evidence>
<evidence type="ECO:0000313" key="5">
    <source>
        <dbReference type="Proteomes" id="UP000006201"/>
    </source>
</evidence>
<dbReference type="InterPro" id="IPR012338">
    <property type="entry name" value="Beta-lactam/transpept-like"/>
</dbReference>
<dbReference type="GO" id="GO:0016020">
    <property type="term" value="C:membrane"/>
    <property type="evidence" value="ECO:0007669"/>
    <property type="project" value="UniProtKB-SubCell"/>
</dbReference>
<dbReference type="EMBL" id="AAOH01000005">
    <property type="protein sequence ID" value="EAR27604.1"/>
    <property type="molecule type" value="Genomic_DNA"/>
</dbReference>
<evidence type="ECO:0000256" key="1">
    <source>
        <dbReference type="ARBA" id="ARBA00004370"/>
    </source>
</evidence>
<dbReference type="HOGENOM" id="CLU_020027_0_3_6"/>
<accession>A4CB67</accession>
<reference evidence="4 5" key="1">
    <citation type="submission" date="2006-02" db="EMBL/GenBank/DDBJ databases">
        <authorList>
            <person name="Moran M.A."/>
            <person name="Kjelleberg S."/>
            <person name="Egan S."/>
            <person name="Saunders N."/>
            <person name="Thomas T."/>
            <person name="Ferriera S."/>
            <person name="Johnson J."/>
            <person name="Kravitz S."/>
            <person name="Halpern A."/>
            <person name="Remington K."/>
            <person name="Beeson K."/>
            <person name="Tran B."/>
            <person name="Rogers Y.-H."/>
            <person name="Friedman R."/>
            <person name="Venter J.C."/>
        </authorList>
    </citation>
    <scope>NUCLEOTIDE SEQUENCE [LARGE SCALE GENOMIC DNA]</scope>
    <source>
        <strain evidence="4 5">D2</strain>
    </source>
</reference>
<name>A4CB67_9GAMM</name>
<keyword evidence="2" id="KW-0472">Membrane</keyword>